<keyword evidence="4" id="KW-1185">Reference proteome</keyword>
<dbReference type="AlphaFoldDB" id="A0A1J1HKE9"/>
<keyword evidence="2" id="KW-0732">Signal</keyword>
<dbReference type="STRING" id="568069.A0A1J1HKE9"/>
<feature type="signal peptide" evidence="2">
    <location>
        <begin position="1"/>
        <end position="17"/>
    </location>
</feature>
<name>A0A1J1HKE9_9DIPT</name>
<feature type="region of interest" description="Disordered" evidence="1">
    <location>
        <begin position="139"/>
        <end position="158"/>
    </location>
</feature>
<dbReference type="Proteomes" id="UP000183832">
    <property type="component" value="Unassembled WGS sequence"/>
</dbReference>
<feature type="chain" id="PRO_5013062997" evidence="2">
    <location>
        <begin position="18"/>
        <end position="158"/>
    </location>
</feature>
<gene>
    <name evidence="3" type="primary">putative Allatostatins MIP</name>
    <name evidence="3" type="ORF">CLUMA_CG002208</name>
</gene>
<proteinExistence type="predicted"/>
<reference evidence="3 4" key="1">
    <citation type="submission" date="2015-04" db="EMBL/GenBank/DDBJ databases">
        <authorList>
            <person name="Syromyatnikov M.Y."/>
            <person name="Popov V.N."/>
        </authorList>
    </citation>
    <scope>NUCLEOTIDE SEQUENCE [LARGE SCALE GENOMIC DNA]</scope>
</reference>
<dbReference type="OrthoDB" id="6090360at2759"/>
<organism evidence="3 4">
    <name type="scientific">Clunio marinus</name>
    <dbReference type="NCBI Taxonomy" id="568069"/>
    <lineage>
        <taxon>Eukaryota</taxon>
        <taxon>Metazoa</taxon>
        <taxon>Ecdysozoa</taxon>
        <taxon>Arthropoda</taxon>
        <taxon>Hexapoda</taxon>
        <taxon>Insecta</taxon>
        <taxon>Pterygota</taxon>
        <taxon>Neoptera</taxon>
        <taxon>Endopterygota</taxon>
        <taxon>Diptera</taxon>
        <taxon>Nematocera</taxon>
        <taxon>Chironomoidea</taxon>
        <taxon>Chironomidae</taxon>
        <taxon>Clunio</taxon>
    </lineage>
</organism>
<sequence>MVLSMSAICFCIMITSGAEIAANADNTIEATNPQPSNIQHTVAKRAWQQLQSGWGKRNSEDDQQSEPIDDLHRQIMKIYSDQLLSNKIDDDDEYVPEEYDMPSEKRAWKSMSNAWGKRDWSQLRGNGWGKRAQGWNKLSSAWGKRNPGWNKLSSAWGK</sequence>
<protein>
    <submittedName>
        <fullName evidence="3">CLUMA_CG002208, isoform A</fullName>
    </submittedName>
</protein>
<evidence type="ECO:0000256" key="2">
    <source>
        <dbReference type="SAM" id="SignalP"/>
    </source>
</evidence>
<accession>A0A1J1HKE9</accession>
<dbReference type="EMBL" id="CVRI01000008">
    <property type="protein sequence ID" value="CRK88527.1"/>
    <property type="molecule type" value="Genomic_DNA"/>
</dbReference>
<evidence type="ECO:0000313" key="3">
    <source>
        <dbReference type="EMBL" id="CRK88527.1"/>
    </source>
</evidence>
<evidence type="ECO:0000256" key="1">
    <source>
        <dbReference type="SAM" id="MobiDB-lite"/>
    </source>
</evidence>
<evidence type="ECO:0000313" key="4">
    <source>
        <dbReference type="Proteomes" id="UP000183832"/>
    </source>
</evidence>